<comment type="similarity">
    <text evidence="7">Belongs to the TRAP transporter large permease family.</text>
</comment>
<dbReference type="Pfam" id="PF06808">
    <property type="entry name" value="DctM"/>
    <property type="match status" value="1"/>
</dbReference>
<comment type="function">
    <text evidence="7">Part of the tripartite ATP-independent periplasmic (TRAP) transport system.</text>
</comment>
<evidence type="ECO:0000259" key="8">
    <source>
        <dbReference type="Pfam" id="PF06808"/>
    </source>
</evidence>
<feature type="transmembrane region" description="Helical" evidence="7">
    <location>
        <begin position="246"/>
        <end position="264"/>
    </location>
</feature>
<evidence type="ECO:0000313" key="10">
    <source>
        <dbReference type="Proteomes" id="UP001156601"/>
    </source>
</evidence>
<proteinExistence type="inferred from homology"/>
<dbReference type="GO" id="GO:0022857">
    <property type="term" value="F:transmembrane transporter activity"/>
    <property type="evidence" value="ECO:0007669"/>
    <property type="project" value="UniProtKB-UniRule"/>
</dbReference>
<keyword evidence="2" id="KW-1003">Cell membrane</keyword>
<feature type="domain" description="TRAP C4-dicarboxylate transport system permease DctM subunit" evidence="8">
    <location>
        <begin position="11"/>
        <end position="420"/>
    </location>
</feature>
<evidence type="ECO:0000256" key="1">
    <source>
        <dbReference type="ARBA" id="ARBA00004429"/>
    </source>
</evidence>
<protein>
    <recommendedName>
        <fullName evidence="7">TRAP transporter large permease protein</fullName>
    </recommendedName>
</protein>
<name>A0AA37T5K6_9ALTE</name>
<comment type="subcellular location">
    <subcellularLocation>
        <location evidence="1 7">Cell inner membrane</location>
        <topology evidence="1 7">Multi-pass membrane protein</topology>
    </subcellularLocation>
</comment>
<reference evidence="9" key="2">
    <citation type="submission" date="2023-01" db="EMBL/GenBank/DDBJ databases">
        <title>Draft genome sequence of Agaribacter marinus strain NBRC 110023.</title>
        <authorList>
            <person name="Sun Q."/>
            <person name="Mori K."/>
        </authorList>
    </citation>
    <scope>NUCLEOTIDE SEQUENCE</scope>
    <source>
        <strain evidence="9">NBRC 110023</strain>
    </source>
</reference>
<dbReference type="AlphaFoldDB" id="A0AA37T5K6"/>
<evidence type="ECO:0000256" key="2">
    <source>
        <dbReference type="ARBA" id="ARBA00022475"/>
    </source>
</evidence>
<dbReference type="GO" id="GO:0005886">
    <property type="term" value="C:plasma membrane"/>
    <property type="evidence" value="ECO:0007669"/>
    <property type="project" value="UniProtKB-SubCell"/>
</dbReference>
<keyword evidence="3 7" id="KW-0997">Cell inner membrane</keyword>
<gene>
    <name evidence="9" type="primary">ygiK</name>
    <name evidence="9" type="ORF">GCM10007852_35160</name>
</gene>
<keyword evidence="10" id="KW-1185">Reference proteome</keyword>
<keyword evidence="4 7" id="KW-0812">Transmembrane</keyword>
<feature type="transmembrane region" description="Helical" evidence="7">
    <location>
        <begin position="82"/>
        <end position="100"/>
    </location>
</feature>
<evidence type="ECO:0000256" key="4">
    <source>
        <dbReference type="ARBA" id="ARBA00022692"/>
    </source>
</evidence>
<keyword evidence="7" id="KW-0813">Transport</keyword>
<feature type="transmembrane region" description="Helical" evidence="7">
    <location>
        <begin position="341"/>
        <end position="364"/>
    </location>
</feature>
<evidence type="ECO:0000256" key="3">
    <source>
        <dbReference type="ARBA" id="ARBA00022519"/>
    </source>
</evidence>
<keyword evidence="5 7" id="KW-1133">Transmembrane helix</keyword>
<dbReference type="InterPro" id="IPR010656">
    <property type="entry name" value="DctM"/>
</dbReference>
<feature type="transmembrane region" description="Helical" evidence="7">
    <location>
        <begin position="172"/>
        <end position="198"/>
    </location>
</feature>
<feature type="transmembrane region" description="Helical" evidence="7">
    <location>
        <begin position="139"/>
        <end position="166"/>
    </location>
</feature>
<feature type="transmembrane region" description="Helical" evidence="7">
    <location>
        <begin position="402"/>
        <end position="421"/>
    </location>
</feature>
<organism evidence="9 10">
    <name type="scientific">Agaribacter marinus</name>
    <dbReference type="NCBI Taxonomy" id="1431249"/>
    <lineage>
        <taxon>Bacteria</taxon>
        <taxon>Pseudomonadati</taxon>
        <taxon>Pseudomonadota</taxon>
        <taxon>Gammaproteobacteria</taxon>
        <taxon>Alteromonadales</taxon>
        <taxon>Alteromonadaceae</taxon>
        <taxon>Agaribacter</taxon>
    </lineage>
</organism>
<keyword evidence="6 7" id="KW-0472">Membrane</keyword>
<feature type="transmembrane region" description="Helical" evidence="7">
    <location>
        <begin position="276"/>
        <end position="297"/>
    </location>
</feature>
<feature type="transmembrane region" description="Helical" evidence="7">
    <location>
        <begin position="317"/>
        <end position="334"/>
    </location>
</feature>
<dbReference type="PANTHER" id="PTHR33362:SF2">
    <property type="entry name" value="TRAP TRANSPORTER LARGE PERMEASE PROTEIN"/>
    <property type="match status" value="1"/>
</dbReference>
<feature type="transmembrane region" description="Helical" evidence="7">
    <location>
        <begin position="370"/>
        <end position="390"/>
    </location>
</feature>
<sequence length="431" mass="45327">MEISGLLLISVFFILLFLNVPISFCIGIATLAAMLLNIDFVPTVTTIAQRMAGGLDSFSLLAIPFFILSGLLMGRGGVAKRLIECAMALVGMLPGGLALVNVLSCALFGSISGSAVAATSAIGSFMIPEMEKKGYDRSFSAAVTVSASTTGMIIPPSNILIVYAIASGGVSVSALFVAGYIPGLLLAGLLMLVCAVYASHKGYPTEMRLPLSVVRQKIMSALPALALIFIIIGGIVGGIFTATEAGGIAVLYSFILSVLVYKEVKLSQMRDILLKGGELSAIVLLLIAVSSSMSWMLSFENIPQAISDSLVYLSENPLVILLIINIVLLVVGAFMDMTPAVLIFTPIFLPIAESLGMSPIHFGIMMVLNLSIGLCTPPVGAVLFVGCSVAKTSIQSITKPMLPLYAMMLIALVLVTYFPMLSEFLPAYFGL</sequence>
<dbReference type="PIRSF" id="PIRSF006066">
    <property type="entry name" value="HI0050"/>
    <property type="match status" value="1"/>
</dbReference>
<feature type="transmembrane region" description="Helical" evidence="7">
    <location>
        <begin position="58"/>
        <end position="75"/>
    </location>
</feature>
<evidence type="ECO:0000313" key="9">
    <source>
        <dbReference type="EMBL" id="GLR72608.1"/>
    </source>
</evidence>
<comment type="subunit">
    <text evidence="7">The complex comprises the extracytoplasmic solute receptor protein and the two transmembrane proteins.</text>
</comment>
<dbReference type="RefSeq" id="WP_284219019.1">
    <property type="nucleotide sequence ID" value="NZ_BSOT01000011.1"/>
</dbReference>
<feature type="transmembrane region" description="Helical" evidence="7">
    <location>
        <begin position="218"/>
        <end position="240"/>
    </location>
</feature>
<dbReference type="NCBIfam" id="TIGR00786">
    <property type="entry name" value="dctM"/>
    <property type="match status" value="1"/>
</dbReference>
<reference evidence="9" key="1">
    <citation type="journal article" date="2014" name="Int. J. Syst. Evol. Microbiol.">
        <title>Complete genome sequence of Corynebacterium casei LMG S-19264T (=DSM 44701T), isolated from a smear-ripened cheese.</title>
        <authorList>
            <consortium name="US DOE Joint Genome Institute (JGI-PGF)"/>
            <person name="Walter F."/>
            <person name="Albersmeier A."/>
            <person name="Kalinowski J."/>
            <person name="Ruckert C."/>
        </authorList>
    </citation>
    <scope>NUCLEOTIDE SEQUENCE</scope>
    <source>
        <strain evidence="9">NBRC 110023</strain>
    </source>
</reference>
<evidence type="ECO:0000256" key="7">
    <source>
        <dbReference type="RuleBase" id="RU369079"/>
    </source>
</evidence>
<evidence type="ECO:0000256" key="5">
    <source>
        <dbReference type="ARBA" id="ARBA00022989"/>
    </source>
</evidence>
<dbReference type="Proteomes" id="UP001156601">
    <property type="component" value="Unassembled WGS sequence"/>
</dbReference>
<dbReference type="InterPro" id="IPR004681">
    <property type="entry name" value="TRAP_DctM"/>
</dbReference>
<evidence type="ECO:0000256" key="6">
    <source>
        <dbReference type="ARBA" id="ARBA00023136"/>
    </source>
</evidence>
<comment type="caution">
    <text evidence="9">The sequence shown here is derived from an EMBL/GenBank/DDBJ whole genome shotgun (WGS) entry which is preliminary data.</text>
</comment>
<accession>A0AA37T5K6</accession>
<feature type="transmembrane region" description="Helical" evidence="7">
    <location>
        <begin position="7"/>
        <end position="38"/>
    </location>
</feature>
<dbReference type="PANTHER" id="PTHR33362">
    <property type="entry name" value="SIALIC ACID TRAP TRANSPORTER PERMEASE PROTEIN SIAT-RELATED"/>
    <property type="match status" value="1"/>
</dbReference>
<dbReference type="EMBL" id="BSOT01000011">
    <property type="protein sequence ID" value="GLR72608.1"/>
    <property type="molecule type" value="Genomic_DNA"/>
</dbReference>